<feature type="compositionally biased region" description="Basic residues" evidence="1">
    <location>
        <begin position="1"/>
        <end position="11"/>
    </location>
</feature>
<keyword evidence="3" id="KW-1185">Reference proteome</keyword>
<evidence type="ECO:0000256" key="1">
    <source>
        <dbReference type="SAM" id="MobiDB-lite"/>
    </source>
</evidence>
<feature type="region of interest" description="Disordered" evidence="1">
    <location>
        <begin position="1"/>
        <end position="41"/>
    </location>
</feature>
<organism evidence="2 3">
    <name type="scientific">Eschrichtius robustus</name>
    <name type="common">California gray whale</name>
    <name type="synonym">Eschrichtius gibbosus</name>
    <dbReference type="NCBI Taxonomy" id="9764"/>
    <lineage>
        <taxon>Eukaryota</taxon>
        <taxon>Metazoa</taxon>
        <taxon>Chordata</taxon>
        <taxon>Craniata</taxon>
        <taxon>Vertebrata</taxon>
        <taxon>Euteleostomi</taxon>
        <taxon>Mammalia</taxon>
        <taxon>Eutheria</taxon>
        <taxon>Laurasiatheria</taxon>
        <taxon>Artiodactyla</taxon>
        <taxon>Whippomorpha</taxon>
        <taxon>Cetacea</taxon>
        <taxon>Mysticeti</taxon>
        <taxon>Eschrichtiidae</taxon>
        <taxon>Eschrichtius</taxon>
    </lineage>
</organism>
<comment type="caution">
    <text evidence="2">The sequence shown here is derived from an EMBL/GenBank/DDBJ whole genome shotgun (WGS) entry which is preliminary data.</text>
</comment>
<dbReference type="AlphaFoldDB" id="A0AB34GLI9"/>
<evidence type="ECO:0000313" key="3">
    <source>
        <dbReference type="Proteomes" id="UP001159641"/>
    </source>
</evidence>
<dbReference type="Proteomes" id="UP001159641">
    <property type="component" value="Unassembled WGS sequence"/>
</dbReference>
<sequence>MENKHRTKHSKPSSPEPAPPSEAMDTERPGTPVPPVEVPELMDTASLEPEAWDAKPDQVLDHPIEAIVAKGEMKLFLLFHSEGPEEVALEEDPQMDEGAMVEAWLEAVGMVSMKALVEEWVLVMDISPMKALDMGGPMATSLIMSLVTEATTIEGHPLVSTVAMMALAMEEGVTKGMMETTAMEETCQTALFVDIS</sequence>
<evidence type="ECO:0000313" key="2">
    <source>
        <dbReference type="EMBL" id="KAJ8779615.1"/>
    </source>
</evidence>
<accession>A0AB34GLI9</accession>
<protein>
    <submittedName>
        <fullName evidence="2">Uncharacterized protein</fullName>
    </submittedName>
</protein>
<dbReference type="EMBL" id="JAIQCJ010002214">
    <property type="protein sequence ID" value="KAJ8779615.1"/>
    <property type="molecule type" value="Genomic_DNA"/>
</dbReference>
<name>A0AB34GLI9_ESCRO</name>
<reference evidence="2 3" key="1">
    <citation type="submission" date="2022-11" db="EMBL/GenBank/DDBJ databases">
        <title>Whole genome sequence of Eschrichtius robustus ER-17-0199.</title>
        <authorList>
            <person name="Bruniche-Olsen A."/>
            <person name="Black A.N."/>
            <person name="Fields C.J."/>
            <person name="Walden K."/>
            <person name="Dewoody J.A."/>
        </authorList>
    </citation>
    <scope>NUCLEOTIDE SEQUENCE [LARGE SCALE GENOMIC DNA]</scope>
    <source>
        <strain evidence="2">ER-17-0199</strain>
        <tissue evidence="2">Blubber</tissue>
    </source>
</reference>
<gene>
    <name evidence="2" type="ORF">J1605_012499</name>
</gene>
<proteinExistence type="predicted"/>